<reference evidence="2 3" key="1">
    <citation type="journal article" date="2020" name="Nat. Commun.">
        <title>Genome of Tripterygium wilfordii and identification of cytochrome P450 involved in triptolide biosynthesis.</title>
        <authorList>
            <person name="Tu L."/>
            <person name="Su P."/>
            <person name="Zhang Z."/>
            <person name="Gao L."/>
            <person name="Wang J."/>
            <person name="Hu T."/>
            <person name="Zhou J."/>
            <person name="Zhang Y."/>
            <person name="Zhao Y."/>
            <person name="Liu Y."/>
            <person name="Song Y."/>
            <person name="Tong Y."/>
            <person name="Lu Y."/>
            <person name="Yang J."/>
            <person name="Xu C."/>
            <person name="Jia M."/>
            <person name="Peters R.J."/>
            <person name="Huang L."/>
            <person name="Gao W."/>
        </authorList>
    </citation>
    <scope>NUCLEOTIDE SEQUENCE [LARGE SCALE GENOMIC DNA]</scope>
    <source>
        <strain evidence="3">cv. XIE 37</strain>
        <tissue evidence="2">Leaf</tissue>
    </source>
</reference>
<evidence type="ECO:0000313" key="2">
    <source>
        <dbReference type="EMBL" id="KAF5743971.1"/>
    </source>
</evidence>
<dbReference type="Gene3D" id="1.10.10.1200">
    <property type="entry name" value="MAGE homology domain, winged helix WH1 motif"/>
    <property type="match status" value="1"/>
</dbReference>
<dbReference type="InterPro" id="IPR041898">
    <property type="entry name" value="MAGE_WH1"/>
</dbReference>
<accession>A0A7J7DCC9</accession>
<dbReference type="AlphaFoldDB" id="A0A7J7DCC9"/>
<dbReference type="Gene3D" id="1.10.10.1210">
    <property type="entry name" value="MAGE homology domain, winged helix WH2 motif"/>
    <property type="match status" value="1"/>
</dbReference>
<dbReference type="InterPro" id="IPR037445">
    <property type="entry name" value="MAGE"/>
</dbReference>
<dbReference type="PROSITE" id="PS50838">
    <property type="entry name" value="MAGE"/>
    <property type="match status" value="1"/>
</dbReference>
<dbReference type="PANTHER" id="PTHR11736:SF14">
    <property type="entry name" value="NSE3 HOMOLOG, SMC5-SMC6 COMPLEX COMPONENT"/>
    <property type="match status" value="1"/>
</dbReference>
<dbReference type="EMBL" id="JAAARO010000008">
    <property type="protein sequence ID" value="KAF5743971.1"/>
    <property type="molecule type" value="Genomic_DNA"/>
</dbReference>
<name>A0A7J7DCC9_TRIWF</name>
<gene>
    <name evidence="2" type="ORF">HS088_TW08G00559</name>
</gene>
<dbReference type="PANTHER" id="PTHR11736">
    <property type="entry name" value="MELANOMA-ASSOCIATED ANTIGEN MAGE ANTIGEN"/>
    <property type="match status" value="1"/>
</dbReference>
<keyword evidence="3" id="KW-1185">Reference proteome</keyword>
<evidence type="ECO:0000259" key="1">
    <source>
        <dbReference type="PROSITE" id="PS50838"/>
    </source>
</evidence>
<sequence length="324" mass="36469">MLTTVQVPDVKPYEKLRKILDVKAAMGERKNMSVILCIINSKMGLLKDSLVRPHHQASLRASAVRLLVLFRFLLQQTLLLQQPVIIYDRMATGNEDLSQVDLSTEEKDKLVAEVIRYVLFKTHQNSGCPIKREELTQIVTKNYRQRSLPALVINEAIKKLSSIFGYEMRELQRSRPSTAAQGHSSQQSNADAKSYVIISQLPAEIYGKYVEDVNTAHLTGFTFVVISIVHLSGGKILEETLWRHLHRMGLHETDESHPVLGNIKQALETLVQQRYLQKGKLSGPEGNTSGYELAERALDGPVSDRIKDYVSKVVKKDVAAVDID</sequence>
<comment type="caution">
    <text evidence="2">The sequence shown here is derived from an EMBL/GenBank/DDBJ whole genome shotgun (WGS) entry which is preliminary data.</text>
</comment>
<dbReference type="FunCoup" id="A0A7J7DCC9">
    <property type="interactions" value="1051"/>
</dbReference>
<feature type="domain" description="MAGE" evidence="1">
    <location>
        <begin position="107"/>
        <end position="317"/>
    </location>
</feature>
<organism evidence="2 3">
    <name type="scientific">Tripterygium wilfordii</name>
    <name type="common">Thunder God vine</name>
    <dbReference type="NCBI Taxonomy" id="458696"/>
    <lineage>
        <taxon>Eukaryota</taxon>
        <taxon>Viridiplantae</taxon>
        <taxon>Streptophyta</taxon>
        <taxon>Embryophyta</taxon>
        <taxon>Tracheophyta</taxon>
        <taxon>Spermatophyta</taxon>
        <taxon>Magnoliopsida</taxon>
        <taxon>eudicotyledons</taxon>
        <taxon>Gunneridae</taxon>
        <taxon>Pentapetalae</taxon>
        <taxon>rosids</taxon>
        <taxon>fabids</taxon>
        <taxon>Celastrales</taxon>
        <taxon>Celastraceae</taxon>
        <taxon>Tripterygium</taxon>
    </lineage>
</organism>
<protein>
    <submittedName>
        <fullName evidence="2">Putative Melanoma-associated antigen G1</fullName>
    </submittedName>
</protein>
<dbReference type="SMART" id="SM01373">
    <property type="entry name" value="MAGE"/>
    <property type="match status" value="1"/>
</dbReference>
<proteinExistence type="predicted"/>
<dbReference type="InterPro" id="IPR041899">
    <property type="entry name" value="MAGE_WH2"/>
</dbReference>
<dbReference type="Proteomes" id="UP000593562">
    <property type="component" value="Unassembled WGS sequence"/>
</dbReference>
<dbReference type="GO" id="GO:0005634">
    <property type="term" value="C:nucleus"/>
    <property type="evidence" value="ECO:0007669"/>
    <property type="project" value="TreeGrafter"/>
</dbReference>
<dbReference type="InParanoid" id="A0A7J7DCC9"/>
<dbReference type="Pfam" id="PF01454">
    <property type="entry name" value="MAGE"/>
    <property type="match status" value="1"/>
</dbReference>
<evidence type="ECO:0000313" key="3">
    <source>
        <dbReference type="Proteomes" id="UP000593562"/>
    </source>
</evidence>
<dbReference type="InterPro" id="IPR002190">
    <property type="entry name" value="MHD_dom"/>
</dbReference>